<sequence length="196" mass="21075">MPLQGVRIGFAITGSHCTIADVLPVVTRLVAEGAVVTPIFSETVTQTDTRFGPSSKWKEEMERITGQKVRGTIVEAEPIGPQKLLDIIVIAPCTGNTLAKLANGITDTVVLMAAKAQLRNLCPVLLAISTNDGLSNNLKNIGMLMNMKNVYMVPFGQDNPMTKANSLVARMELIPEAIEAALQQRQIQPVLLANPS</sequence>
<dbReference type="Pfam" id="PF02441">
    <property type="entry name" value="Flavoprotein"/>
    <property type="match status" value="1"/>
</dbReference>
<feature type="domain" description="Flavoprotein" evidence="1">
    <location>
        <begin position="7"/>
        <end position="182"/>
    </location>
</feature>
<dbReference type="RefSeq" id="WP_161259660.1">
    <property type="nucleotide sequence ID" value="NZ_WXEY01000026.1"/>
</dbReference>
<dbReference type="GO" id="GO:0003824">
    <property type="term" value="F:catalytic activity"/>
    <property type="evidence" value="ECO:0007669"/>
    <property type="project" value="InterPro"/>
</dbReference>
<dbReference type="OrthoDB" id="9792688at2"/>
<dbReference type="InterPro" id="IPR036551">
    <property type="entry name" value="Flavin_trans-like"/>
</dbReference>
<protein>
    <submittedName>
        <fullName evidence="2">Dipicolinate synthase subunit B</fullName>
    </submittedName>
</protein>
<dbReference type="SUPFAM" id="SSF52507">
    <property type="entry name" value="Homo-oligomeric flavin-containing Cys decarboxylases, HFCD"/>
    <property type="match status" value="1"/>
</dbReference>
<dbReference type="EMBL" id="WXEY01000026">
    <property type="protein sequence ID" value="MZP31139.1"/>
    <property type="molecule type" value="Genomic_DNA"/>
</dbReference>
<gene>
    <name evidence="2" type="ORF">GTO91_15640</name>
</gene>
<name>A0A845L785_9FIRM</name>
<dbReference type="AlphaFoldDB" id="A0A845L785"/>
<evidence type="ECO:0000313" key="3">
    <source>
        <dbReference type="Proteomes" id="UP000463470"/>
    </source>
</evidence>
<dbReference type="PIRSF" id="PIRSF001390">
    <property type="entry name" value="Dipicolinate_synth_subunit_B"/>
    <property type="match status" value="1"/>
</dbReference>
<evidence type="ECO:0000259" key="1">
    <source>
        <dbReference type="Pfam" id="PF02441"/>
    </source>
</evidence>
<dbReference type="InterPro" id="IPR014214">
    <property type="entry name" value="Dipicolinic_acid_synth_B"/>
</dbReference>
<dbReference type="NCBIfam" id="NF006161">
    <property type="entry name" value="PRK08305.1"/>
    <property type="match status" value="1"/>
</dbReference>
<organism evidence="2 3">
    <name type="scientific">Heliomicrobium undosum</name>
    <dbReference type="NCBI Taxonomy" id="121734"/>
    <lineage>
        <taxon>Bacteria</taxon>
        <taxon>Bacillati</taxon>
        <taxon>Bacillota</taxon>
        <taxon>Clostridia</taxon>
        <taxon>Eubacteriales</taxon>
        <taxon>Heliobacteriaceae</taxon>
        <taxon>Heliomicrobium</taxon>
    </lineage>
</organism>
<dbReference type="Proteomes" id="UP000463470">
    <property type="component" value="Unassembled WGS sequence"/>
</dbReference>
<evidence type="ECO:0000313" key="2">
    <source>
        <dbReference type="EMBL" id="MZP31139.1"/>
    </source>
</evidence>
<reference evidence="2 3" key="1">
    <citation type="submission" date="2020-01" db="EMBL/GenBank/DDBJ databases">
        <title>Whole-genome sequence of Heliobacterium undosum DSM 13378.</title>
        <authorList>
            <person name="Kyndt J.A."/>
            <person name="Meyer T.E."/>
        </authorList>
    </citation>
    <scope>NUCLEOTIDE SEQUENCE [LARGE SCALE GENOMIC DNA]</scope>
    <source>
        <strain evidence="2 3">DSM 13378</strain>
    </source>
</reference>
<comment type="caution">
    <text evidence="2">The sequence shown here is derived from an EMBL/GenBank/DDBJ whole genome shotgun (WGS) entry which is preliminary data.</text>
</comment>
<dbReference type="NCBIfam" id="TIGR02852">
    <property type="entry name" value="spore_dpaB"/>
    <property type="match status" value="1"/>
</dbReference>
<accession>A0A845L785</accession>
<dbReference type="InterPro" id="IPR003382">
    <property type="entry name" value="Flavoprotein"/>
</dbReference>
<dbReference type="Gene3D" id="3.40.50.1950">
    <property type="entry name" value="Flavin prenyltransferase-like"/>
    <property type="match status" value="1"/>
</dbReference>
<proteinExistence type="predicted"/>
<keyword evidence="3" id="KW-1185">Reference proteome</keyword>